<evidence type="ECO:0000313" key="2">
    <source>
        <dbReference type="Proteomes" id="UP001431131"/>
    </source>
</evidence>
<dbReference type="Proteomes" id="UP001431131">
    <property type="component" value="Unassembled WGS sequence"/>
</dbReference>
<protein>
    <submittedName>
        <fullName evidence="1">Uncharacterized protein</fullName>
    </submittedName>
</protein>
<keyword evidence="2" id="KW-1185">Reference proteome</keyword>
<proteinExistence type="predicted"/>
<dbReference type="RefSeq" id="WP_240256165.1">
    <property type="nucleotide sequence ID" value="NZ_JAKTTI010000020.1"/>
</dbReference>
<dbReference type="EMBL" id="JAKTTI010000020">
    <property type="protein sequence ID" value="MCH1626246.1"/>
    <property type="molecule type" value="Genomic_DNA"/>
</dbReference>
<dbReference type="AlphaFoldDB" id="A0AAW5EA13"/>
<sequence length="98" mass="10953">MPKKDQMNEQINQFTRAVANRRLQCAGETVNIFWDTDDGNLVTDIYTSLQSLDTCCEIIPGTTTFTDANACLYQQGFRIVASIQNEDGAGAVYTYVRC</sequence>
<reference evidence="1" key="1">
    <citation type="submission" date="2022-02" db="EMBL/GenBank/DDBJ databases">
        <title>Fredinandcohnia quinoae sp. nov. isolated from Chenopodium quinoa seeds.</title>
        <authorList>
            <person name="Saati-Santamaria Z."/>
            <person name="Flores-Felix J.D."/>
            <person name="Igual J.M."/>
            <person name="Velazquez E."/>
            <person name="Garcia-Fraile P."/>
            <person name="Martinez-Molina E."/>
        </authorList>
    </citation>
    <scope>NUCLEOTIDE SEQUENCE</scope>
    <source>
        <strain evidence="1">SECRCQ15</strain>
    </source>
</reference>
<comment type="caution">
    <text evidence="1">The sequence shown here is derived from an EMBL/GenBank/DDBJ whole genome shotgun (WGS) entry which is preliminary data.</text>
</comment>
<organism evidence="1 2">
    <name type="scientific">Fredinandcohnia quinoae</name>
    <dbReference type="NCBI Taxonomy" id="2918902"/>
    <lineage>
        <taxon>Bacteria</taxon>
        <taxon>Bacillati</taxon>
        <taxon>Bacillota</taxon>
        <taxon>Bacilli</taxon>
        <taxon>Bacillales</taxon>
        <taxon>Bacillaceae</taxon>
        <taxon>Fredinandcohnia</taxon>
    </lineage>
</organism>
<gene>
    <name evidence="1" type="ORF">MJG50_12975</name>
</gene>
<accession>A0AAW5EA13</accession>
<name>A0AAW5EA13_9BACI</name>
<evidence type="ECO:0000313" key="1">
    <source>
        <dbReference type="EMBL" id="MCH1626246.1"/>
    </source>
</evidence>